<proteinExistence type="predicted"/>
<organism evidence="2 3">
    <name type="scientific">[Roseibacterium] beibuensis</name>
    <dbReference type="NCBI Taxonomy" id="1193142"/>
    <lineage>
        <taxon>Bacteria</taxon>
        <taxon>Pseudomonadati</taxon>
        <taxon>Pseudomonadota</taxon>
        <taxon>Alphaproteobacteria</taxon>
        <taxon>Rhodobacterales</taxon>
        <taxon>Roseobacteraceae</taxon>
        <taxon>Roseicyclus</taxon>
    </lineage>
</organism>
<accession>A0ABP9LEC2</accession>
<comment type="caution">
    <text evidence="2">The sequence shown here is derived from an EMBL/GenBank/DDBJ whole genome shotgun (WGS) entry which is preliminary data.</text>
</comment>
<dbReference type="Proteomes" id="UP001499910">
    <property type="component" value="Unassembled WGS sequence"/>
</dbReference>
<name>A0ABP9LEC2_9RHOB</name>
<protein>
    <submittedName>
        <fullName evidence="2">Uncharacterized protein</fullName>
    </submittedName>
</protein>
<evidence type="ECO:0000313" key="2">
    <source>
        <dbReference type="EMBL" id="GAA5076732.1"/>
    </source>
</evidence>
<sequence>MGALPTQKLAPTRKEKETSKMARKRKASPPWWVKTPLYVATWPSRDCSEWRVSLHRQYLKAQKQGGRKAATRLARREAWGYTKAATMRVGWWLVKAIRIFGVAN</sequence>
<feature type="region of interest" description="Disordered" evidence="1">
    <location>
        <begin position="1"/>
        <end position="27"/>
    </location>
</feature>
<dbReference type="EMBL" id="BAABHW010000004">
    <property type="protein sequence ID" value="GAA5076732.1"/>
    <property type="molecule type" value="Genomic_DNA"/>
</dbReference>
<reference evidence="3" key="1">
    <citation type="journal article" date="2019" name="Int. J. Syst. Evol. Microbiol.">
        <title>The Global Catalogue of Microorganisms (GCM) 10K type strain sequencing project: providing services to taxonomists for standard genome sequencing and annotation.</title>
        <authorList>
            <consortium name="The Broad Institute Genomics Platform"/>
            <consortium name="The Broad Institute Genome Sequencing Center for Infectious Disease"/>
            <person name="Wu L."/>
            <person name="Ma J."/>
        </authorList>
    </citation>
    <scope>NUCLEOTIDE SEQUENCE [LARGE SCALE GENOMIC DNA]</scope>
    <source>
        <strain evidence="3">JCM 18015</strain>
    </source>
</reference>
<evidence type="ECO:0000256" key="1">
    <source>
        <dbReference type="SAM" id="MobiDB-lite"/>
    </source>
</evidence>
<keyword evidence="3" id="KW-1185">Reference proteome</keyword>
<gene>
    <name evidence="2" type="ORF">GCM10023209_26170</name>
</gene>
<evidence type="ECO:0000313" key="3">
    <source>
        <dbReference type="Proteomes" id="UP001499910"/>
    </source>
</evidence>